<keyword evidence="3" id="KW-1185">Reference proteome</keyword>
<sequence length="132" mass="15150">MSKKSKQKRNRTEQDVFDKPEYAMDIVIDKPKKAPKEKPKEEAFHVGDSIGDKVASRLTELKAQLEETAAAVKEAPQKAKGRGKTSRTAKERLEDNPDLSFAELFDPEDDEEVSFDELLKDSKLDWRHFKDE</sequence>
<dbReference type="OrthoDB" id="2376311at2"/>
<accession>A0A9E7CX22</accession>
<dbReference type="AlphaFoldDB" id="T0BUX5"/>
<dbReference type="RefSeq" id="WP_021297112.1">
    <property type="nucleotide sequence ID" value="NZ_AURB01000145.1"/>
</dbReference>
<organism evidence="2 3">
    <name type="scientific">Alicyclobacillus acidoterrestris (strain ATCC 49025 / DSM 3922 / CIP 106132 / NCIMB 13137 / GD3B)</name>
    <dbReference type="NCBI Taxonomy" id="1356854"/>
    <lineage>
        <taxon>Bacteria</taxon>
        <taxon>Bacillati</taxon>
        <taxon>Bacillota</taxon>
        <taxon>Bacilli</taxon>
        <taxon>Bacillales</taxon>
        <taxon>Alicyclobacillaceae</taxon>
        <taxon>Alicyclobacillus</taxon>
    </lineage>
</organism>
<evidence type="ECO:0000256" key="1">
    <source>
        <dbReference type="SAM" id="MobiDB-lite"/>
    </source>
</evidence>
<protein>
    <submittedName>
        <fullName evidence="2">Uncharacterized protein</fullName>
    </submittedName>
</protein>
<accession>T0BUX5</accession>
<feature type="region of interest" description="Disordered" evidence="1">
    <location>
        <begin position="69"/>
        <end position="110"/>
    </location>
</feature>
<name>T0BUX5_ALIAG</name>
<evidence type="ECO:0000313" key="3">
    <source>
        <dbReference type="Proteomes" id="UP000829401"/>
    </source>
</evidence>
<dbReference type="Proteomes" id="UP000829401">
    <property type="component" value="Chromosome"/>
</dbReference>
<proteinExistence type="predicted"/>
<reference evidence="3" key="1">
    <citation type="journal article" date="2022" name="G3 (Bethesda)">
        <title>Unveiling the complete genome sequence of Alicyclobacillus acidoterrestris DSM 3922T, a taint-producing strain.</title>
        <authorList>
            <person name="Leonardo I.C."/>
            <person name="Barreto Crespo M.T."/>
            <person name="Gaspar F.B."/>
        </authorList>
    </citation>
    <scope>NUCLEOTIDE SEQUENCE [LARGE SCALE GENOMIC DNA]</scope>
    <source>
        <strain evidence="3">DSM 3922</strain>
    </source>
</reference>
<dbReference type="KEGG" id="aaco:K1I37_07785"/>
<dbReference type="EMBL" id="CP080467">
    <property type="protein sequence ID" value="UNO50363.1"/>
    <property type="molecule type" value="Genomic_DNA"/>
</dbReference>
<gene>
    <name evidence="2" type="ORF">K1I37_07785</name>
</gene>
<evidence type="ECO:0000313" key="2">
    <source>
        <dbReference type="EMBL" id="UNO50363.1"/>
    </source>
</evidence>